<reference evidence="2 3" key="1">
    <citation type="submission" date="2019-08" db="EMBL/GenBank/DDBJ databases">
        <title>Genome of Aequorivita lipolytica Y10-2 (type strain).</title>
        <authorList>
            <person name="Bowman J.P."/>
        </authorList>
    </citation>
    <scope>NUCLEOTIDE SEQUENCE [LARGE SCALE GENOMIC DNA]</scope>
    <source>
        <strain evidence="2 3">Y10-2</strain>
    </source>
</reference>
<sequence length="72" mass="7790">MNFKEAPILAGTAGGTLASTLPNIGTEHLITTCILALVGATVSFVMTLILKKLLAILKQFRLFLFTKSKRKN</sequence>
<keyword evidence="3" id="KW-1185">Reference proteome</keyword>
<protein>
    <recommendedName>
        <fullName evidence="4">DUF4126 domain-containing protein</fullName>
    </recommendedName>
</protein>
<comment type="caution">
    <text evidence="2">The sequence shown here is derived from an EMBL/GenBank/DDBJ whole genome shotgun (WGS) entry which is preliminary data.</text>
</comment>
<dbReference type="OrthoDB" id="1452636at2"/>
<proteinExistence type="predicted"/>
<name>A0A5C6YNI5_9FLAO</name>
<feature type="transmembrane region" description="Helical" evidence="1">
    <location>
        <begin position="28"/>
        <end position="50"/>
    </location>
</feature>
<accession>A0A5C6YNI5</accession>
<organism evidence="2 3">
    <name type="scientific">Aequorivita lipolytica</name>
    <dbReference type="NCBI Taxonomy" id="153267"/>
    <lineage>
        <taxon>Bacteria</taxon>
        <taxon>Pseudomonadati</taxon>
        <taxon>Bacteroidota</taxon>
        <taxon>Flavobacteriia</taxon>
        <taxon>Flavobacteriales</taxon>
        <taxon>Flavobacteriaceae</taxon>
        <taxon>Aequorivita</taxon>
    </lineage>
</organism>
<keyword evidence="1" id="KW-0812">Transmembrane</keyword>
<dbReference type="EMBL" id="VORU01000007">
    <property type="protein sequence ID" value="TXD68971.1"/>
    <property type="molecule type" value="Genomic_DNA"/>
</dbReference>
<dbReference type="Proteomes" id="UP000321945">
    <property type="component" value="Unassembled WGS sequence"/>
</dbReference>
<keyword evidence="1" id="KW-1133">Transmembrane helix</keyword>
<keyword evidence="1" id="KW-0472">Membrane</keyword>
<dbReference type="AlphaFoldDB" id="A0A5C6YNI5"/>
<dbReference type="RefSeq" id="WP_111816378.1">
    <property type="nucleotide sequence ID" value="NZ_CBCRZQ010000008.1"/>
</dbReference>
<gene>
    <name evidence="2" type="ORF">ESV24_09470</name>
</gene>
<evidence type="ECO:0000313" key="2">
    <source>
        <dbReference type="EMBL" id="TXD68971.1"/>
    </source>
</evidence>
<evidence type="ECO:0000313" key="3">
    <source>
        <dbReference type="Proteomes" id="UP000321945"/>
    </source>
</evidence>
<evidence type="ECO:0008006" key="4">
    <source>
        <dbReference type="Google" id="ProtNLM"/>
    </source>
</evidence>
<evidence type="ECO:0000256" key="1">
    <source>
        <dbReference type="SAM" id="Phobius"/>
    </source>
</evidence>